<dbReference type="GO" id="GO:0044572">
    <property type="term" value="P:[4Fe-4S] cluster assembly"/>
    <property type="evidence" value="ECO:0007669"/>
    <property type="project" value="UniProtKB-ARBA"/>
</dbReference>
<evidence type="ECO:0000259" key="7">
    <source>
        <dbReference type="Pfam" id="PF01592"/>
    </source>
</evidence>
<evidence type="ECO:0000313" key="9">
    <source>
        <dbReference type="Proteomes" id="UP000694541"/>
    </source>
</evidence>
<comment type="similarity">
    <text evidence="1">Belongs to the NifU family.</text>
</comment>
<evidence type="ECO:0000256" key="5">
    <source>
        <dbReference type="ARBA" id="ARBA00075306"/>
    </source>
</evidence>
<dbReference type="FunFam" id="3.90.1010.10:FF:000008">
    <property type="entry name" value="Iron-sulfur cluster assembly enzyme"/>
    <property type="match status" value="1"/>
</dbReference>
<reference evidence="8" key="1">
    <citation type="submission" date="2025-08" db="UniProtKB">
        <authorList>
            <consortium name="Ensembl"/>
        </authorList>
    </citation>
    <scope>IDENTIFICATION</scope>
</reference>
<dbReference type="Pfam" id="PF01592">
    <property type="entry name" value="NifU_N"/>
    <property type="match status" value="1"/>
</dbReference>
<dbReference type="GO" id="GO:0005506">
    <property type="term" value="F:iron ion binding"/>
    <property type="evidence" value="ECO:0007669"/>
    <property type="project" value="InterPro"/>
</dbReference>
<keyword evidence="3" id="KW-0408">Iron</keyword>
<evidence type="ECO:0000256" key="2">
    <source>
        <dbReference type="ARBA" id="ARBA00022723"/>
    </source>
</evidence>
<dbReference type="InterPro" id="IPR002871">
    <property type="entry name" value="NIF_FeS_clus_asmbl_NifU_N"/>
</dbReference>
<feature type="domain" description="NIF system FeS cluster assembly NifU N-terminal" evidence="7">
    <location>
        <begin position="25"/>
        <end position="133"/>
    </location>
</feature>
<sequence length="218" mass="23251">MAALRAAGAALLRPGRGEAAIRLGYHKKVVDHYENPRNVGSLDRNAKNVGTGLVGAPACGDVMKLQVEVDENGRIVDARFKTFGCGSAIASSSLATEWVKGKTVDEALKIKNTDIAKELCLPPVKLHCSKQAKCGCCCGLSLARQLWQYLSSAPPCVPAAGPRHGPCLLPPSCSEECALLPRNGPAVSRIKKKYKIRETSDLMSTLGQHQLLVLVRAP</sequence>
<accession>A0A8B9RVZ3</accession>
<dbReference type="Proteomes" id="UP000694541">
    <property type="component" value="Unplaced"/>
</dbReference>
<protein>
    <recommendedName>
        <fullName evidence="4">Iron-sulfur cluster assembly enzyme ISCU</fullName>
    </recommendedName>
    <alternativeName>
        <fullName evidence="6">NifU-like N-terminal domain-containing protein</fullName>
    </alternativeName>
    <alternativeName>
        <fullName evidence="5">NifU-like protein</fullName>
    </alternativeName>
</protein>
<dbReference type="GO" id="GO:0099128">
    <property type="term" value="C:mitochondrial [2Fe-2S] assembly complex"/>
    <property type="evidence" value="ECO:0007669"/>
    <property type="project" value="UniProtKB-ARBA"/>
</dbReference>
<name>A0A8B9RVZ3_9AVES</name>
<organism evidence="8 9">
    <name type="scientific">Accipiter nisus</name>
    <name type="common">Eurasian sparrowhawk</name>
    <dbReference type="NCBI Taxonomy" id="211598"/>
    <lineage>
        <taxon>Eukaryota</taxon>
        <taxon>Metazoa</taxon>
        <taxon>Chordata</taxon>
        <taxon>Craniata</taxon>
        <taxon>Vertebrata</taxon>
        <taxon>Euteleostomi</taxon>
        <taxon>Archelosauria</taxon>
        <taxon>Archosauria</taxon>
        <taxon>Dinosauria</taxon>
        <taxon>Saurischia</taxon>
        <taxon>Theropoda</taxon>
        <taxon>Coelurosauria</taxon>
        <taxon>Aves</taxon>
        <taxon>Neognathae</taxon>
        <taxon>Neoaves</taxon>
        <taxon>Telluraves</taxon>
        <taxon>Accipitrimorphae</taxon>
        <taxon>Accipitriformes</taxon>
        <taxon>Accipitridae</taxon>
        <taxon>Accipitrinae</taxon>
        <taxon>Accipiter</taxon>
    </lineage>
</organism>
<dbReference type="CDD" id="cd06664">
    <property type="entry name" value="IscU_like"/>
    <property type="match status" value="1"/>
</dbReference>
<evidence type="ECO:0000256" key="6">
    <source>
        <dbReference type="ARBA" id="ARBA00077466"/>
    </source>
</evidence>
<evidence type="ECO:0000256" key="4">
    <source>
        <dbReference type="ARBA" id="ARBA00069498"/>
    </source>
</evidence>
<dbReference type="Gene3D" id="3.90.1010.10">
    <property type="match status" value="1"/>
</dbReference>
<dbReference type="AlphaFoldDB" id="A0A8B9RVZ3"/>
<proteinExistence type="inferred from homology"/>
<keyword evidence="9" id="KW-1185">Reference proteome</keyword>
<evidence type="ECO:0000256" key="3">
    <source>
        <dbReference type="ARBA" id="ARBA00023004"/>
    </source>
</evidence>
<dbReference type="Ensembl" id="ENSANIT00000013472.1">
    <property type="protein sequence ID" value="ENSANIP00000013009.1"/>
    <property type="gene ID" value="ENSANIG00000008837.1"/>
</dbReference>
<keyword evidence="2" id="KW-0479">Metal-binding</keyword>
<dbReference type="SUPFAM" id="SSF82649">
    <property type="entry name" value="SufE/NifU"/>
    <property type="match status" value="1"/>
</dbReference>
<dbReference type="PANTHER" id="PTHR10093">
    <property type="entry name" value="IRON-SULFUR CLUSTER ASSEMBLY ENZYME NIFU HOMOLOG"/>
    <property type="match status" value="1"/>
</dbReference>
<dbReference type="GO" id="GO:0051536">
    <property type="term" value="F:iron-sulfur cluster binding"/>
    <property type="evidence" value="ECO:0007669"/>
    <property type="project" value="InterPro"/>
</dbReference>
<evidence type="ECO:0000256" key="1">
    <source>
        <dbReference type="ARBA" id="ARBA00006420"/>
    </source>
</evidence>
<evidence type="ECO:0000313" key="8">
    <source>
        <dbReference type="Ensembl" id="ENSANIP00000013009.1"/>
    </source>
</evidence>
<reference evidence="8" key="2">
    <citation type="submission" date="2025-09" db="UniProtKB">
        <authorList>
            <consortium name="Ensembl"/>
        </authorList>
    </citation>
    <scope>IDENTIFICATION</scope>
</reference>